<dbReference type="SUPFAM" id="SSF51735">
    <property type="entry name" value="NAD(P)-binding Rossmann-fold domains"/>
    <property type="match status" value="1"/>
</dbReference>
<comment type="caution">
    <text evidence="3">The sequence shown here is derived from an EMBL/GenBank/DDBJ whole genome shotgun (WGS) entry which is preliminary data.</text>
</comment>
<dbReference type="Proteomes" id="UP000256913">
    <property type="component" value="Unassembled WGS sequence"/>
</dbReference>
<gene>
    <name evidence="3" type="ORF">DFJ67_6052</name>
</gene>
<dbReference type="PANTHER" id="PTHR24320">
    <property type="entry name" value="RETINOL DEHYDROGENASE"/>
    <property type="match status" value="1"/>
</dbReference>
<evidence type="ECO:0000313" key="4">
    <source>
        <dbReference type="Proteomes" id="UP000256913"/>
    </source>
</evidence>
<dbReference type="EMBL" id="QUMQ01000001">
    <property type="protein sequence ID" value="REG00006.1"/>
    <property type="molecule type" value="Genomic_DNA"/>
</dbReference>
<dbReference type="PANTHER" id="PTHR24320:SF148">
    <property type="entry name" value="NAD(P)-BINDING ROSSMANN-FOLD SUPERFAMILY PROTEIN"/>
    <property type="match status" value="1"/>
</dbReference>
<dbReference type="NCBIfam" id="NF004513">
    <property type="entry name" value="PRK05854.1"/>
    <property type="match status" value="1"/>
</dbReference>
<proteinExistence type="inferred from homology"/>
<comment type="similarity">
    <text evidence="1">Belongs to the short-chain dehydrogenases/reductases (SDR) family.</text>
</comment>
<dbReference type="PRINTS" id="PR00081">
    <property type="entry name" value="GDHRDH"/>
</dbReference>
<accession>A0A3D9ZS12</accession>
<organism evidence="3 4">
    <name type="scientific">Asanoa ferruginea</name>
    <dbReference type="NCBI Taxonomy" id="53367"/>
    <lineage>
        <taxon>Bacteria</taxon>
        <taxon>Bacillati</taxon>
        <taxon>Actinomycetota</taxon>
        <taxon>Actinomycetes</taxon>
        <taxon>Micromonosporales</taxon>
        <taxon>Micromonosporaceae</taxon>
        <taxon>Asanoa</taxon>
    </lineage>
</organism>
<keyword evidence="4" id="KW-1185">Reference proteome</keyword>
<dbReference type="NCBIfam" id="NF004846">
    <property type="entry name" value="PRK06197.1"/>
    <property type="match status" value="1"/>
</dbReference>
<protein>
    <submittedName>
        <fullName evidence="3">Short-subunit dehydrogenase</fullName>
    </submittedName>
</protein>
<name>A0A3D9ZS12_9ACTN</name>
<dbReference type="InterPro" id="IPR036291">
    <property type="entry name" value="NAD(P)-bd_dom_sf"/>
</dbReference>
<dbReference type="Gene3D" id="3.40.50.720">
    <property type="entry name" value="NAD(P)-binding Rossmann-like Domain"/>
    <property type="match status" value="1"/>
</dbReference>
<reference evidence="3 4" key="1">
    <citation type="submission" date="2018-08" db="EMBL/GenBank/DDBJ databases">
        <title>Sequencing the genomes of 1000 actinobacteria strains.</title>
        <authorList>
            <person name="Klenk H.-P."/>
        </authorList>
    </citation>
    <scope>NUCLEOTIDE SEQUENCE [LARGE SCALE GENOMIC DNA]</scope>
    <source>
        <strain evidence="3 4">DSM 44099</strain>
    </source>
</reference>
<evidence type="ECO:0000256" key="1">
    <source>
        <dbReference type="ARBA" id="ARBA00006484"/>
    </source>
</evidence>
<sequence>MKKMTTFAAPDLAGRLALVTGASGGLGLGLATALAAAGAEVLLAVRDIEKGEAVLRRIRTEVPGAHVSLRTLDLASLSSVATLADGLIAEGRPINILINNAGVMAPATRHTTVDGHELQFGTNYLGHVALTTRLLPLLRDGQARVTTVTSSAARQAKLNWADPQGERKYSGVRAYGQSKLANLFFALELDRRSRAGGWGIVSNAAHPGTTLTGLYAAGPNLGRAKPAPHEKIMTRLARWGVLVHGVDQGLLPILYAATSPQAQGGRLYGPDGIGQFTGAPTELPVYRSARDEAEAARLWDYSLRAAGLESVLEGIHDGPRSAG</sequence>
<dbReference type="InterPro" id="IPR002347">
    <property type="entry name" value="SDR_fam"/>
</dbReference>
<dbReference type="GO" id="GO:0016491">
    <property type="term" value="F:oxidoreductase activity"/>
    <property type="evidence" value="ECO:0007669"/>
    <property type="project" value="UniProtKB-KW"/>
</dbReference>
<evidence type="ECO:0000256" key="2">
    <source>
        <dbReference type="ARBA" id="ARBA00023002"/>
    </source>
</evidence>
<evidence type="ECO:0000313" key="3">
    <source>
        <dbReference type="EMBL" id="REG00006.1"/>
    </source>
</evidence>
<dbReference type="AlphaFoldDB" id="A0A3D9ZS12"/>
<keyword evidence="2" id="KW-0560">Oxidoreductase</keyword>
<dbReference type="Pfam" id="PF00106">
    <property type="entry name" value="adh_short"/>
    <property type="match status" value="1"/>
</dbReference>